<proteinExistence type="predicted"/>
<dbReference type="EMBL" id="CH473985">
    <property type="protein sequence ID" value="EDL94788.1"/>
    <property type="molecule type" value="Genomic_DNA"/>
</dbReference>
<accession>A6JGD2</accession>
<evidence type="ECO:0000313" key="2">
    <source>
        <dbReference type="Proteomes" id="UP000234681"/>
    </source>
</evidence>
<dbReference type="AlphaFoldDB" id="A6JGD2"/>
<sequence>MCERLICGMREPWVHSKGQMEWVGQFLSVASFCCRYCKGKRTTATTILSLGCVWGWSCPEKVCCSHLMLATVSSGHRRLPPTPGITKS</sequence>
<gene>
    <name evidence="1" type="ORF">rCG_63259</name>
</gene>
<protein>
    <submittedName>
        <fullName evidence="1">RCG63259</fullName>
    </submittedName>
</protein>
<reference evidence="2" key="1">
    <citation type="submission" date="2005-09" db="EMBL/GenBank/DDBJ databases">
        <authorList>
            <person name="Mural R.J."/>
            <person name="Li P.W."/>
            <person name="Adams M.D."/>
            <person name="Amanatides P.G."/>
            <person name="Baden-Tillson H."/>
            <person name="Barnstead M."/>
            <person name="Chin S.H."/>
            <person name="Dew I."/>
            <person name="Evans C.A."/>
            <person name="Ferriera S."/>
            <person name="Flanigan M."/>
            <person name="Fosler C."/>
            <person name="Glodek A."/>
            <person name="Gu Z."/>
            <person name="Holt R.A."/>
            <person name="Jennings D."/>
            <person name="Kraft C.L."/>
            <person name="Lu F."/>
            <person name="Nguyen T."/>
            <person name="Nusskern D.R."/>
            <person name="Pfannkoch C.M."/>
            <person name="Sitter C."/>
            <person name="Sutton G.G."/>
            <person name="Venter J.C."/>
            <person name="Wang Z."/>
            <person name="Woodage T."/>
            <person name="Zheng X.H."/>
            <person name="Zhong F."/>
        </authorList>
    </citation>
    <scope>NUCLEOTIDE SEQUENCE [LARGE SCALE GENOMIC DNA]</scope>
    <source>
        <strain>BN</strain>
        <strain evidence="2">Sprague-Dawley</strain>
    </source>
</reference>
<evidence type="ECO:0000313" key="1">
    <source>
        <dbReference type="EMBL" id="EDL94788.1"/>
    </source>
</evidence>
<organism evidence="1 2">
    <name type="scientific">Rattus norvegicus</name>
    <name type="common">Rat</name>
    <dbReference type="NCBI Taxonomy" id="10116"/>
    <lineage>
        <taxon>Eukaryota</taxon>
        <taxon>Metazoa</taxon>
        <taxon>Chordata</taxon>
        <taxon>Craniata</taxon>
        <taxon>Vertebrata</taxon>
        <taxon>Euteleostomi</taxon>
        <taxon>Mammalia</taxon>
        <taxon>Eutheria</taxon>
        <taxon>Euarchontoglires</taxon>
        <taxon>Glires</taxon>
        <taxon>Rodentia</taxon>
        <taxon>Myomorpha</taxon>
        <taxon>Muroidea</taxon>
        <taxon>Muridae</taxon>
        <taxon>Murinae</taxon>
        <taxon>Rattus</taxon>
    </lineage>
</organism>
<name>A6JGD2_RAT</name>
<dbReference type="Proteomes" id="UP000234681">
    <property type="component" value="Chromosome 13"/>
</dbReference>